<dbReference type="EMBL" id="VBAN01000137">
    <property type="protein sequence ID" value="TMI82907.1"/>
    <property type="molecule type" value="Genomic_DNA"/>
</dbReference>
<comment type="caution">
    <text evidence="7">The sequence shown here is derived from an EMBL/GenBank/DDBJ whole genome shotgun (WGS) entry which is preliminary data.</text>
</comment>
<protein>
    <recommendedName>
        <fullName evidence="5">50S ribosomal protein L30</fullName>
    </recommendedName>
</protein>
<dbReference type="PIRSF" id="PIRSF002211">
    <property type="entry name" value="Ribosomal_L30_bac-type"/>
    <property type="match status" value="1"/>
</dbReference>
<dbReference type="HAMAP" id="MF_01371_B">
    <property type="entry name" value="Ribosomal_uL30_B"/>
    <property type="match status" value="1"/>
</dbReference>
<dbReference type="GO" id="GO:0022625">
    <property type="term" value="C:cytosolic large ribosomal subunit"/>
    <property type="evidence" value="ECO:0007669"/>
    <property type="project" value="TreeGrafter"/>
</dbReference>
<comment type="subunit">
    <text evidence="2">Part of the 50S ribosomal subunit.</text>
</comment>
<evidence type="ECO:0000256" key="3">
    <source>
        <dbReference type="ARBA" id="ARBA00022980"/>
    </source>
</evidence>
<evidence type="ECO:0000259" key="6">
    <source>
        <dbReference type="Pfam" id="PF00327"/>
    </source>
</evidence>
<sequence>MKVTLRRSLIGRPEPQRRIIWSLGLRRIGSAREHSLSPSVAGALKRVGHLVSIEEVDHAAR</sequence>
<dbReference type="AlphaFoldDB" id="A0A537JH85"/>
<dbReference type="Pfam" id="PF00327">
    <property type="entry name" value="Ribosomal_L30"/>
    <property type="match status" value="1"/>
</dbReference>
<name>A0A537JH85_9BACT</name>
<reference evidence="7 8" key="1">
    <citation type="journal article" date="2019" name="Nat. Microbiol.">
        <title>Mediterranean grassland soil C-N compound turnover is dependent on rainfall and depth, and is mediated by genomically divergent microorganisms.</title>
        <authorList>
            <person name="Diamond S."/>
            <person name="Andeer P.F."/>
            <person name="Li Z."/>
            <person name="Crits-Christoph A."/>
            <person name="Burstein D."/>
            <person name="Anantharaman K."/>
            <person name="Lane K.R."/>
            <person name="Thomas B.C."/>
            <person name="Pan C."/>
            <person name="Northen T.R."/>
            <person name="Banfield J.F."/>
        </authorList>
    </citation>
    <scope>NUCLEOTIDE SEQUENCE [LARGE SCALE GENOMIC DNA]</scope>
    <source>
        <strain evidence="7">NP_6</strain>
    </source>
</reference>
<evidence type="ECO:0000256" key="2">
    <source>
        <dbReference type="ARBA" id="ARBA00011838"/>
    </source>
</evidence>
<dbReference type="InterPro" id="IPR036919">
    <property type="entry name" value="Ribo_uL30_ferredoxin-like_sf"/>
</dbReference>
<feature type="domain" description="Large ribosomal subunit protein uL30-like ferredoxin-like fold" evidence="6">
    <location>
        <begin position="2"/>
        <end position="51"/>
    </location>
</feature>
<dbReference type="PANTHER" id="PTHR15892">
    <property type="entry name" value="MITOCHONDRIAL RIBOSOMAL PROTEIN L30"/>
    <property type="match status" value="1"/>
</dbReference>
<evidence type="ECO:0000313" key="8">
    <source>
        <dbReference type="Proteomes" id="UP000318093"/>
    </source>
</evidence>
<dbReference type="Proteomes" id="UP000318093">
    <property type="component" value="Unassembled WGS sequence"/>
</dbReference>
<dbReference type="SUPFAM" id="SSF55129">
    <property type="entry name" value="Ribosomal protein L30p/L7e"/>
    <property type="match status" value="1"/>
</dbReference>
<dbReference type="CDD" id="cd01658">
    <property type="entry name" value="Ribosomal_L30"/>
    <property type="match status" value="1"/>
</dbReference>
<gene>
    <name evidence="7" type="primary">rpmD</name>
    <name evidence="7" type="ORF">E6H03_04695</name>
</gene>
<evidence type="ECO:0000256" key="5">
    <source>
        <dbReference type="ARBA" id="ARBA00035492"/>
    </source>
</evidence>
<dbReference type="Gene3D" id="3.30.1390.20">
    <property type="entry name" value="Ribosomal protein L30, ferredoxin-like fold domain"/>
    <property type="match status" value="1"/>
</dbReference>
<comment type="similarity">
    <text evidence="1">Belongs to the universal ribosomal protein uL30 family.</text>
</comment>
<accession>A0A537JH85</accession>
<dbReference type="PANTHER" id="PTHR15892:SF2">
    <property type="entry name" value="LARGE RIBOSOMAL SUBUNIT PROTEIN UL30M"/>
    <property type="match status" value="1"/>
</dbReference>
<dbReference type="GO" id="GO:0006412">
    <property type="term" value="P:translation"/>
    <property type="evidence" value="ECO:0007669"/>
    <property type="project" value="InterPro"/>
</dbReference>
<evidence type="ECO:0000256" key="1">
    <source>
        <dbReference type="ARBA" id="ARBA00007594"/>
    </source>
</evidence>
<evidence type="ECO:0000256" key="4">
    <source>
        <dbReference type="ARBA" id="ARBA00023274"/>
    </source>
</evidence>
<organism evidence="7 8">
    <name type="scientific">Candidatus Segetimicrobium genomatis</name>
    <dbReference type="NCBI Taxonomy" id="2569760"/>
    <lineage>
        <taxon>Bacteria</taxon>
        <taxon>Bacillati</taxon>
        <taxon>Candidatus Sysuimicrobiota</taxon>
        <taxon>Candidatus Sysuimicrobiia</taxon>
        <taxon>Candidatus Sysuimicrobiales</taxon>
        <taxon>Candidatus Segetimicrobiaceae</taxon>
        <taxon>Candidatus Segetimicrobium</taxon>
    </lineage>
</organism>
<proteinExistence type="inferred from homology"/>
<dbReference type="InterPro" id="IPR016082">
    <property type="entry name" value="Ribosomal_uL30_ferredoxin-like"/>
</dbReference>
<dbReference type="GO" id="GO:0003735">
    <property type="term" value="F:structural constituent of ribosome"/>
    <property type="evidence" value="ECO:0007669"/>
    <property type="project" value="InterPro"/>
</dbReference>
<dbReference type="NCBIfam" id="TIGR01308">
    <property type="entry name" value="rpmD_bact"/>
    <property type="match status" value="1"/>
</dbReference>
<evidence type="ECO:0000313" key="7">
    <source>
        <dbReference type="EMBL" id="TMI82907.1"/>
    </source>
</evidence>
<dbReference type="InterPro" id="IPR005996">
    <property type="entry name" value="Ribosomal_uL30_bac-type"/>
</dbReference>
<keyword evidence="3 7" id="KW-0689">Ribosomal protein</keyword>
<keyword evidence="4" id="KW-0687">Ribonucleoprotein</keyword>